<evidence type="ECO:0000256" key="1">
    <source>
        <dbReference type="SAM" id="MobiDB-lite"/>
    </source>
</evidence>
<protein>
    <recommendedName>
        <fullName evidence="5">DUF3618 domain-containing protein</fullName>
    </recommendedName>
</protein>
<dbReference type="InterPro" id="IPR022062">
    <property type="entry name" value="DUF3618"/>
</dbReference>
<evidence type="ECO:0008006" key="5">
    <source>
        <dbReference type="Google" id="ProtNLM"/>
    </source>
</evidence>
<feature type="transmembrane region" description="Helical" evidence="2">
    <location>
        <begin position="114"/>
        <end position="135"/>
    </location>
</feature>
<gene>
    <name evidence="3" type="ORF">HEB94_004844</name>
</gene>
<name>A0A927RK84_9ACTN</name>
<dbReference type="Proteomes" id="UP000638648">
    <property type="component" value="Unassembled WGS sequence"/>
</dbReference>
<feature type="region of interest" description="Disordered" evidence="1">
    <location>
        <begin position="1"/>
        <end position="59"/>
    </location>
</feature>
<keyword evidence="4" id="KW-1185">Reference proteome</keyword>
<organism evidence="3 4">
    <name type="scientific">Actinopolymorpha pittospori</name>
    <dbReference type="NCBI Taxonomy" id="648752"/>
    <lineage>
        <taxon>Bacteria</taxon>
        <taxon>Bacillati</taxon>
        <taxon>Actinomycetota</taxon>
        <taxon>Actinomycetes</taxon>
        <taxon>Propionibacteriales</taxon>
        <taxon>Actinopolymorphaceae</taxon>
        <taxon>Actinopolymorpha</taxon>
    </lineage>
</organism>
<accession>A0A927RK84</accession>
<reference evidence="3" key="1">
    <citation type="submission" date="2020-10" db="EMBL/GenBank/DDBJ databases">
        <title>Sequencing the genomes of 1000 actinobacteria strains.</title>
        <authorList>
            <person name="Klenk H.-P."/>
        </authorList>
    </citation>
    <scope>NUCLEOTIDE SEQUENCE</scope>
    <source>
        <strain evidence="3">DSM 45354</strain>
    </source>
</reference>
<dbReference type="Pfam" id="PF12277">
    <property type="entry name" value="DUF3618"/>
    <property type="match status" value="1"/>
</dbReference>
<evidence type="ECO:0000256" key="2">
    <source>
        <dbReference type="SAM" id="Phobius"/>
    </source>
</evidence>
<dbReference type="AlphaFoldDB" id="A0A927RK84"/>
<comment type="caution">
    <text evidence="3">The sequence shown here is derived from an EMBL/GenBank/DDBJ whole genome shotgun (WGS) entry which is preliminary data.</text>
</comment>
<evidence type="ECO:0000313" key="3">
    <source>
        <dbReference type="EMBL" id="MBE1607996.1"/>
    </source>
</evidence>
<sequence>MSDTTRALPERRDVAETSRDVRPSAPSEQNAGASEPAVQPRREVAATRGAAGPKPGPRSAAEIEADLAATRERLAETVDALTARVQPKVLAARGADRAKLTVMAPDGTLRTERLIRLGVAVAGVVGALTLLRYLVRRSR</sequence>
<feature type="compositionally biased region" description="Basic and acidic residues" evidence="1">
    <location>
        <begin position="8"/>
        <end position="22"/>
    </location>
</feature>
<dbReference type="RefSeq" id="WP_337917931.1">
    <property type="nucleotide sequence ID" value="NZ_BAABJL010000040.1"/>
</dbReference>
<keyword evidence="2" id="KW-0812">Transmembrane</keyword>
<proteinExistence type="predicted"/>
<evidence type="ECO:0000313" key="4">
    <source>
        <dbReference type="Proteomes" id="UP000638648"/>
    </source>
</evidence>
<dbReference type="EMBL" id="JADBEM010000001">
    <property type="protein sequence ID" value="MBE1607996.1"/>
    <property type="molecule type" value="Genomic_DNA"/>
</dbReference>
<keyword evidence="2" id="KW-0472">Membrane</keyword>
<keyword evidence="2" id="KW-1133">Transmembrane helix</keyword>